<organism evidence="1 2">
    <name type="scientific">Bacteroides stercoris</name>
    <dbReference type="NCBI Taxonomy" id="46506"/>
    <lineage>
        <taxon>Bacteria</taxon>
        <taxon>Pseudomonadati</taxon>
        <taxon>Bacteroidota</taxon>
        <taxon>Bacteroidia</taxon>
        <taxon>Bacteroidales</taxon>
        <taxon>Bacteroidaceae</taxon>
        <taxon>Bacteroides</taxon>
    </lineage>
</organism>
<accession>A0A412DY49</accession>
<dbReference type="RefSeq" id="WP_117917933.1">
    <property type="nucleotide sequence ID" value="NZ_QRUB01000041.1"/>
</dbReference>
<dbReference type="AlphaFoldDB" id="A0A412DY49"/>
<gene>
    <name evidence="1" type="ORF">DWY58_18340</name>
</gene>
<dbReference type="Proteomes" id="UP000284161">
    <property type="component" value="Unassembled WGS sequence"/>
</dbReference>
<evidence type="ECO:0000313" key="2">
    <source>
        <dbReference type="Proteomes" id="UP000284161"/>
    </source>
</evidence>
<sequence length="61" mass="6661">MEENRQLVGNICASIEELSNVIVDNVAASHKDYEIMIAALDEAIKKAKSNNIITQLFVGAN</sequence>
<dbReference type="EMBL" id="QRUB01000041">
    <property type="protein sequence ID" value="RGR25282.1"/>
    <property type="molecule type" value="Genomic_DNA"/>
</dbReference>
<evidence type="ECO:0000313" key="1">
    <source>
        <dbReference type="EMBL" id="RGR25282.1"/>
    </source>
</evidence>
<proteinExistence type="predicted"/>
<reference evidence="1 2" key="1">
    <citation type="submission" date="2018-08" db="EMBL/GenBank/DDBJ databases">
        <title>A genome reference for cultivated species of the human gut microbiota.</title>
        <authorList>
            <person name="Zou Y."/>
            <person name="Xue W."/>
            <person name="Luo G."/>
        </authorList>
    </citation>
    <scope>NUCLEOTIDE SEQUENCE [LARGE SCALE GENOMIC DNA]</scope>
    <source>
        <strain evidence="1 2">AF25-6</strain>
    </source>
</reference>
<protein>
    <submittedName>
        <fullName evidence="1">Uncharacterized protein</fullName>
    </submittedName>
</protein>
<name>A0A412DY49_BACSE</name>
<comment type="caution">
    <text evidence="1">The sequence shown here is derived from an EMBL/GenBank/DDBJ whole genome shotgun (WGS) entry which is preliminary data.</text>
</comment>